<accession>A0ABN9ELE1</accession>
<gene>
    <name evidence="3" type="ORF">SPARVUS_LOCUS9945950</name>
</gene>
<dbReference type="SUPFAM" id="SSF54427">
    <property type="entry name" value="NTF2-like"/>
    <property type="match status" value="1"/>
</dbReference>
<dbReference type="InterPro" id="IPR002075">
    <property type="entry name" value="NTF2_dom"/>
</dbReference>
<evidence type="ECO:0000313" key="3">
    <source>
        <dbReference type="EMBL" id="CAI9584193.1"/>
    </source>
</evidence>
<dbReference type="InterPro" id="IPR032710">
    <property type="entry name" value="NTF2-like_dom_sf"/>
</dbReference>
<name>A0ABN9ELE1_9NEOB</name>
<dbReference type="InterPro" id="IPR018222">
    <property type="entry name" value="Nuclear_transport_factor_2_euk"/>
</dbReference>
<keyword evidence="1" id="KW-0813">Transport</keyword>
<organism evidence="3 4">
    <name type="scientific">Staurois parvus</name>
    <dbReference type="NCBI Taxonomy" id="386267"/>
    <lineage>
        <taxon>Eukaryota</taxon>
        <taxon>Metazoa</taxon>
        <taxon>Chordata</taxon>
        <taxon>Craniata</taxon>
        <taxon>Vertebrata</taxon>
        <taxon>Euteleostomi</taxon>
        <taxon>Amphibia</taxon>
        <taxon>Batrachia</taxon>
        <taxon>Anura</taxon>
        <taxon>Neobatrachia</taxon>
        <taxon>Ranoidea</taxon>
        <taxon>Ranidae</taxon>
        <taxon>Staurois</taxon>
    </lineage>
</organism>
<proteinExistence type="predicted"/>
<reference evidence="3" key="1">
    <citation type="submission" date="2023-05" db="EMBL/GenBank/DDBJ databases">
        <authorList>
            <person name="Stuckert A."/>
        </authorList>
    </citation>
    <scope>NUCLEOTIDE SEQUENCE</scope>
</reference>
<dbReference type="InterPro" id="IPR045875">
    <property type="entry name" value="NTF2"/>
</dbReference>
<dbReference type="Pfam" id="PF02136">
    <property type="entry name" value="NTF2"/>
    <property type="match status" value="1"/>
</dbReference>
<feature type="domain" description="NTF2" evidence="2">
    <location>
        <begin position="5"/>
        <end position="97"/>
    </location>
</feature>
<protein>
    <recommendedName>
        <fullName evidence="2">NTF2 domain-containing protein</fullName>
    </recommendedName>
</protein>
<keyword evidence="4" id="KW-1185">Reference proteome</keyword>
<dbReference type="PROSITE" id="PS50177">
    <property type="entry name" value="NTF2_DOMAIN"/>
    <property type="match status" value="1"/>
</dbReference>
<dbReference type="Gene3D" id="3.10.450.50">
    <property type="match status" value="1"/>
</dbReference>
<dbReference type="EMBL" id="CATNWA010015528">
    <property type="protein sequence ID" value="CAI9584193.1"/>
    <property type="molecule type" value="Genomic_DNA"/>
</dbReference>
<keyword evidence="1" id="KW-0653">Protein transport</keyword>
<keyword evidence="1" id="KW-0539">Nucleus</keyword>
<comment type="caution">
    <text evidence="3">The sequence shown here is derived from an EMBL/GenBank/DDBJ whole genome shotgun (WGS) entry which is preliminary data.</text>
</comment>
<evidence type="ECO:0000259" key="2">
    <source>
        <dbReference type="PROSITE" id="PS50177"/>
    </source>
</evidence>
<comment type="function">
    <text evidence="1">Has a role in nuclear-cytoplasmic transport of proteins and mRNAs.</text>
</comment>
<sequence length="113" mass="12881">MTSGFGNSLVQHYYRLCDSDRTHLKSIRTDASCVTWEGQQCQGKDAIIEQRSMLPFQKAQHSIPSPDHQPDNCIISVVVGQLRAEDDPVSGFHHMFVPRNVPNVWVHTNQRRP</sequence>
<evidence type="ECO:0000313" key="4">
    <source>
        <dbReference type="Proteomes" id="UP001162483"/>
    </source>
</evidence>
<dbReference type="PANTHER" id="PTHR12612">
    <property type="entry name" value="NUCLEAR TRANSPORT FACTOR 2"/>
    <property type="match status" value="1"/>
</dbReference>
<dbReference type="CDD" id="cd00780">
    <property type="entry name" value="NTF2"/>
    <property type="match status" value="1"/>
</dbReference>
<dbReference type="Proteomes" id="UP001162483">
    <property type="component" value="Unassembled WGS sequence"/>
</dbReference>
<keyword evidence="1" id="KW-0963">Cytoplasm</keyword>
<comment type="subcellular location">
    <subcellularLocation>
        <location evidence="1">Cytoplasm</location>
    </subcellularLocation>
    <subcellularLocation>
        <location evidence="1">Nucleus</location>
    </subcellularLocation>
</comment>
<evidence type="ECO:0000256" key="1">
    <source>
        <dbReference type="RuleBase" id="RU369002"/>
    </source>
</evidence>